<proteinExistence type="predicted"/>
<organism evidence="2 3">
    <name type="scientific">Mytilus edulis</name>
    <name type="common">Blue mussel</name>
    <dbReference type="NCBI Taxonomy" id="6550"/>
    <lineage>
        <taxon>Eukaryota</taxon>
        <taxon>Metazoa</taxon>
        <taxon>Spiralia</taxon>
        <taxon>Lophotrochozoa</taxon>
        <taxon>Mollusca</taxon>
        <taxon>Bivalvia</taxon>
        <taxon>Autobranchia</taxon>
        <taxon>Pteriomorphia</taxon>
        <taxon>Mytilida</taxon>
        <taxon>Mytiloidea</taxon>
        <taxon>Mytilidae</taxon>
        <taxon>Mytilinae</taxon>
        <taxon>Mytilus</taxon>
    </lineage>
</organism>
<evidence type="ECO:0000256" key="1">
    <source>
        <dbReference type="SAM" id="MobiDB-lite"/>
    </source>
</evidence>
<protein>
    <submittedName>
        <fullName evidence="2">Uncharacterized protein</fullName>
    </submittedName>
</protein>
<name>A0A8S3RBG1_MYTED</name>
<dbReference type="EMBL" id="CAJPWZ010000932">
    <property type="protein sequence ID" value="CAG2203957.1"/>
    <property type="molecule type" value="Genomic_DNA"/>
</dbReference>
<feature type="region of interest" description="Disordered" evidence="1">
    <location>
        <begin position="228"/>
        <end position="264"/>
    </location>
</feature>
<gene>
    <name evidence="2" type="ORF">MEDL_18418</name>
</gene>
<dbReference type="Proteomes" id="UP000683360">
    <property type="component" value="Unassembled WGS sequence"/>
</dbReference>
<feature type="compositionally biased region" description="Basic and acidic residues" evidence="1">
    <location>
        <begin position="228"/>
        <end position="238"/>
    </location>
</feature>
<evidence type="ECO:0000313" key="3">
    <source>
        <dbReference type="Proteomes" id="UP000683360"/>
    </source>
</evidence>
<accession>A0A8S3RBG1</accession>
<keyword evidence="3" id="KW-1185">Reference proteome</keyword>
<comment type="caution">
    <text evidence="2">The sequence shown here is derived from an EMBL/GenBank/DDBJ whole genome shotgun (WGS) entry which is preliminary data.</text>
</comment>
<evidence type="ECO:0000313" key="2">
    <source>
        <dbReference type="EMBL" id="CAG2203957.1"/>
    </source>
</evidence>
<dbReference type="OrthoDB" id="6134475at2759"/>
<reference evidence="2" key="1">
    <citation type="submission" date="2021-03" db="EMBL/GenBank/DDBJ databases">
        <authorList>
            <person name="Bekaert M."/>
        </authorList>
    </citation>
    <scope>NUCLEOTIDE SEQUENCE</scope>
</reference>
<dbReference type="AlphaFoldDB" id="A0A8S3RBG1"/>
<sequence length="290" mass="33768">MLSLKKLCTIEIDKFPKHILNIIYAEHIFPGRFNDWQQHSPFAKKTLISGIEQAVTWYSIPEYIPERYMYQFNLLDCHHFVRRKALHSNGDFNEALFCRLIREWYAAEDDPGIDVIDRIKRRLRFRDWLLKDINFMQFPPPGLHVKGIPHIMFEGLLTNIERRIQIIPFVKSGTYNSRALGSLEAENFFGAFQDLDPKGSGIIRPDDVPAAIRTACDLIGTRLDPNRNHIFDSPERAKRSYGKRKRGEISDPSMSSRGARPIRQHHRCDESKILPHVRMGLDITENEITT</sequence>